<protein>
    <recommendedName>
        <fullName evidence="3">IPT/TIG domain-containing protein</fullName>
    </recommendedName>
</protein>
<dbReference type="InterPro" id="IPR002909">
    <property type="entry name" value="IPT_dom"/>
</dbReference>
<proteinExistence type="predicted"/>
<evidence type="ECO:0000313" key="4">
    <source>
        <dbReference type="EMBL" id="GIE70162.1"/>
    </source>
</evidence>
<sequence length="418" mass="41546">MSQRVTRAGLASIAVTALVLAGAGSPVWAATPAMTLSSVTGPSGGGTIITGTVASPFVVFPAGTTPAVQFQYVGTGSTTCSATAGAVAQIAVTGTTGTDGVQTVDPDQVRRVSATKVLFTVPSQAYPVIGEDGYPSTINPTGVVLAGAQTWAKWNVCVYDTDSTVSSTLLATASYTVTARPTITSIIPASSPAGGGQSITVNGTGFSAVTTATTGAIGDVPLVDIKVAPNGNSLTATTGPRASGTGLALTLTTPGGTVSSLDPDNNDQPEDADPDTDDAPIGFLYSNGITIAPRTAPAGTTVVVDVNGAGFSGLSFSAAGDPQSTQAHVFLVRDAYVLDSNRGVAECVVQAVIGDTELICTLDLSADQLSLTDSSTLPSTPITDGAYFLTVVADGSTTALNPDPSIVSSGAAFIVAPY</sequence>
<evidence type="ECO:0000256" key="1">
    <source>
        <dbReference type="SAM" id="MobiDB-lite"/>
    </source>
</evidence>
<feature type="compositionally biased region" description="Acidic residues" evidence="1">
    <location>
        <begin position="264"/>
        <end position="278"/>
    </location>
</feature>
<organism evidence="4 5">
    <name type="scientific">Actinoplanes palleronii</name>
    <dbReference type="NCBI Taxonomy" id="113570"/>
    <lineage>
        <taxon>Bacteria</taxon>
        <taxon>Bacillati</taxon>
        <taxon>Actinomycetota</taxon>
        <taxon>Actinomycetes</taxon>
        <taxon>Micromonosporales</taxon>
        <taxon>Micromonosporaceae</taxon>
        <taxon>Actinoplanes</taxon>
    </lineage>
</organism>
<feature type="chain" id="PRO_5046182301" description="IPT/TIG domain-containing protein" evidence="2">
    <location>
        <begin position="30"/>
        <end position="418"/>
    </location>
</feature>
<keyword evidence="5" id="KW-1185">Reference proteome</keyword>
<name>A0ABQ4BHK1_9ACTN</name>
<reference evidence="4 5" key="1">
    <citation type="submission" date="2021-01" db="EMBL/GenBank/DDBJ databases">
        <title>Whole genome shotgun sequence of Actinoplanes palleronii NBRC 14916.</title>
        <authorList>
            <person name="Komaki H."/>
            <person name="Tamura T."/>
        </authorList>
    </citation>
    <scope>NUCLEOTIDE SEQUENCE [LARGE SCALE GENOMIC DNA]</scope>
    <source>
        <strain evidence="4 5">NBRC 14916</strain>
    </source>
</reference>
<dbReference type="InterPro" id="IPR013783">
    <property type="entry name" value="Ig-like_fold"/>
</dbReference>
<evidence type="ECO:0000259" key="3">
    <source>
        <dbReference type="Pfam" id="PF01833"/>
    </source>
</evidence>
<evidence type="ECO:0000313" key="5">
    <source>
        <dbReference type="Proteomes" id="UP000624709"/>
    </source>
</evidence>
<feature type="region of interest" description="Disordered" evidence="1">
    <location>
        <begin position="253"/>
        <end position="278"/>
    </location>
</feature>
<dbReference type="CDD" id="cd00603">
    <property type="entry name" value="IPT_PCSR"/>
    <property type="match status" value="1"/>
</dbReference>
<dbReference type="Gene3D" id="2.60.40.10">
    <property type="entry name" value="Immunoglobulins"/>
    <property type="match status" value="1"/>
</dbReference>
<dbReference type="SUPFAM" id="SSF81296">
    <property type="entry name" value="E set domains"/>
    <property type="match status" value="1"/>
</dbReference>
<gene>
    <name evidence="4" type="ORF">Apa02nite_062700</name>
</gene>
<dbReference type="EMBL" id="BOMS01000099">
    <property type="protein sequence ID" value="GIE70162.1"/>
    <property type="molecule type" value="Genomic_DNA"/>
</dbReference>
<feature type="domain" description="IPT/TIG" evidence="3">
    <location>
        <begin position="181"/>
        <end position="259"/>
    </location>
</feature>
<keyword evidence="2" id="KW-0732">Signal</keyword>
<accession>A0ABQ4BHK1</accession>
<dbReference type="Proteomes" id="UP000624709">
    <property type="component" value="Unassembled WGS sequence"/>
</dbReference>
<feature type="signal peptide" evidence="2">
    <location>
        <begin position="1"/>
        <end position="29"/>
    </location>
</feature>
<dbReference type="InterPro" id="IPR014756">
    <property type="entry name" value="Ig_E-set"/>
</dbReference>
<comment type="caution">
    <text evidence="4">The sequence shown here is derived from an EMBL/GenBank/DDBJ whole genome shotgun (WGS) entry which is preliminary data.</text>
</comment>
<evidence type="ECO:0000256" key="2">
    <source>
        <dbReference type="SAM" id="SignalP"/>
    </source>
</evidence>
<dbReference type="RefSeq" id="WP_203828224.1">
    <property type="nucleotide sequence ID" value="NZ_BAAATY010000028.1"/>
</dbReference>
<dbReference type="Pfam" id="PF01833">
    <property type="entry name" value="TIG"/>
    <property type="match status" value="1"/>
</dbReference>